<sequence>MDKVTIKIDGQSIEVEEGSYVLEAAKTLGIDIPTLCYYPHMTPYAACRICCVEARDGRGWTKIVTACNYPAWDGLEIYTDTPRVVNARRTNLEMLMANVTPAPVLQDLAHKFGIAEPRWSTGADYTCILCGLCVRICDEVVGAHALSFVNRGSERDISTPFNTLSDNCILCGACAKLCPTGYITMEDIDNRPLRHQDMSLRPNSAIALHFRQAVPNVPRIHREYCIHFKTGGCMLCEKVCPKQCIDFNVKDEYEEVDVGAVVLATGFDNFDPTPMKQYGYGKYPNVITAEEFEVMNNAAGPTGGKIIMENGEEPRSIGILHCVGSRDENHHKYCSRVCCMYALKFAHLVKEKTTAEVYQFYIDMRSFGKGYEEFYQRILHEGVNVIRGKGAEVVPAGYRRGHEGQLLVQCEDTLIGKYREVPVDMVILCTALEARADAKEFGRKFNVSTGADGWIIEAHPKLAPVSTTTDGVFVAGTCQGAKDIPDTVAQGGAAAAQAMKLMCQGEIFMDAAYAEIREQYCSGCKMCNDLCPYTAISFDEAKKVSVVNAALCKACGTCVAACPSGAITAHHFTDEQIYAQIEGMLA</sequence>
<keyword evidence="5" id="KW-0677">Repeat</keyword>
<evidence type="ECO:0000313" key="12">
    <source>
        <dbReference type="EMBL" id="PWB74521.1"/>
    </source>
</evidence>
<dbReference type="CDD" id="cd00207">
    <property type="entry name" value="fer2"/>
    <property type="match status" value="1"/>
</dbReference>
<feature type="domain" description="4Fe-4S ferredoxin-type" evidence="11">
    <location>
        <begin position="512"/>
        <end position="541"/>
    </location>
</feature>
<dbReference type="Gene3D" id="3.30.70.20">
    <property type="match status" value="2"/>
</dbReference>
<keyword evidence="9" id="KW-0411">Iron-sulfur</keyword>
<reference evidence="12 13" key="1">
    <citation type="journal article" date="2018" name="ISME J.">
        <title>A methanotrophic archaeon couples anaerobic oxidation of methane to Fe(III) reduction.</title>
        <authorList>
            <person name="Cai C."/>
            <person name="Leu A.O."/>
            <person name="Xie G.J."/>
            <person name="Guo J."/>
            <person name="Feng Y."/>
            <person name="Zhao J.X."/>
            <person name="Tyson G.W."/>
            <person name="Yuan Z."/>
            <person name="Hu S."/>
        </authorList>
    </citation>
    <scope>NUCLEOTIDE SEQUENCE [LARGE SCALE GENOMIC DNA]</scope>
    <source>
        <strain evidence="12">FeB_12</strain>
    </source>
</reference>
<dbReference type="PROSITE" id="PS51085">
    <property type="entry name" value="2FE2S_FER_2"/>
    <property type="match status" value="1"/>
</dbReference>
<feature type="domain" description="4Fe-4S ferredoxin-type" evidence="11">
    <location>
        <begin position="159"/>
        <end position="188"/>
    </location>
</feature>
<evidence type="ECO:0000256" key="1">
    <source>
        <dbReference type="ARBA" id="ARBA00001974"/>
    </source>
</evidence>
<evidence type="ECO:0000256" key="6">
    <source>
        <dbReference type="ARBA" id="ARBA00022827"/>
    </source>
</evidence>
<evidence type="ECO:0000256" key="8">
    <source>
        <dbReference type="ARBA" id="ARBA00023004"/>
    </source>
</evidence>
<dbReference type="GO" id="GO:0008137">
    <property type="term" value="F:NADH dehydrogenase (ubiquinone) activity"/>
    <property type="evidence" value="ECO:0007669"/>
    <property type="project" value="InterPro"/>
</dbReference>
<dbReference type="Pfam" id="PF13510">
    <property type="entry name" value="Fer2_4"/>
    <property type="match status" value="1"/>
</dbReference>
<evidence type="ECO:0000256" key="2">
    <source>
        <dbReference type="ARBA" id="ARBA00006561"/>
    </source>
</evidence>
<dbReference type="GO" id="GO:0051539">
    <property type="term" value="F:4 iron, 4 sulfur cluster binding"/>
    <property type="evidence" value="ECO:0007669"/>
    <property type="project" value="UniProtKB-KW"/>
</dbReference>
<dbReference type="SUPFAM" id="SSF54862">
    <property type="entry name" value="4Fe-4S ferredoxins"/>
    <property type="match status" value="2"/>
</dbReference>
<comment type="caution">
    <text evidence="12">The sequence shown here is derived from an EMBL/GenBank/DDBJ whole genome shotgun (WGS) entry which is preliminary data.</text>
</comment>
<dbReference type="PROSITE" id="PS00198">
    <property type="entry name" value="4FE4S_FER_1"/>
    <property type="match status" value="2"/>
</dbReference>
<feature type="domain" description="4Fe-4S ferredoxin-type" evidence="11">
    <location>
        <begin position="216"/>
        <end position="250"/>
    </location>
</feature>
<dbReference type="PANTHER" id="PTHR43498">
    <property type="entry name" value="FERREDOXIN:COB-COM HETERODISULFIDE REDUCTASE SUBUNIT A"/>
    <property type="match status" value="1"/>
</dbReference>
<keyword evidence="4" id="KW-0479">Metal-binding</keyword>
<keyword evidence="6" id="KW-0274">FAD</keyword>
<keyword evidence="6" id="KW-0285">Flavoprotein</keyword>
<dbReference type="GO" id="GO:0016020">
    <property type="term" value="C:membrane"/>
    <property type="evidence" value="ECO:0007669"/>
    <property type="project" value="InterPro"/>
</dbReference>
<dbReference type="InterPro" id="IPR017900">
    <property type="entry name" value="4Fe4S_Fe_S_CS"/>
</dbReference>
<keyword evidence="3" id="KW-0004">4Fe-4S</keyword>
<dbReference type="PANTHER" id="PTHR43498:SF1">
    <property type="entry name" value="COB--COM HETERODISULFIDE REDUCTASE IRON-SULFUR SUBUNIT A"/>
    <property type="match status" value="1"/>
</dbReference>
<dbReference type="InterPro" id="IPR017896">
    <property type="entry name" value="4Fe4S_Fe-S-bd"/>
</dbReference>
<dbReference type="GO" id="GO:0046872">
    <property type="term" value="F:metal ion binding"/>
    <property type="evidence" value="ECO:0007669"/>
    <property type="project" value="UniProtKB-KW"/>
</dbReference>
<dbReference type="Pfam" id="PF12838">
    <property type="entry name" value="Fer4_7"/>
    <property type="match status" value="2"/>
</dbReference>
<dbReference type="PROSITE" id="PS00641">
    <property type="entry name" value="COMPLEX1_75K_1"/>
    <property type="match status" value="1"/>
</dbReference>
<dbReference type="InterPro" id="IPR001041">
    <property type="entry name" value="2Fe-2S_ferredoxin-type"/>
</dbReference>
<dbReference type="PROSITE" id="PS51379">
    <property type="entry name" value="4FE4S_FER_2"/>
    <property type="match status" value="4"/>
</dbReference>
<dbReference type="InterPro" id="IPR036188">
    <property type="entry name" value="FAD/NAD-bd_sf"/>
</dbReference>
<keyword evidence="8" id="KW-0408">Iron</keyword>
<evidence type="ECO:0000259" key="11">
    <source>
        <dbReference type="PROSITE" id="PS51379"/>
    </source>
</evidence>
<evidence type="ECO:0000313" key="13">
    <source>
        <dbReference type="Proteomes" id="UP000250918"/>
    </source>
</evidence>
<dbReference type="GO" id="GO:0042773">
    <property type="term" value="P:ATP synthesis coupled electron transport"/>
    <property type="evidence" value="ECO:0007669"/>
    <property type="project" value="InterPro"/>
</dbReference>
<dbReference type="Gene3D" id="3.10.20.740">
    <property type="match status" value="1"/>
</dbReference>
<dbReference type="FunFam" id="3.30.70.20:FF:000035">
    <property type="entry name" value="Iron hydrogenase 1"/>
    <property type="match status" value="1"/>
</dbReference>
<evidence type="ECO:0000256" key="9">
    <source>
        <dbReference type="ARBA" id="ARBA00023014"/>
    </source>
</evidence>
<evidence type="ECO:0000256" key="3">
    <source>
        <dbReference type="ARBA" id="ARBA00022485"/>
    </source>
</evidence>
<evidence type="ECO:0008006" key="14">
    <source>
        <dbReference type="Google" id="ProtNLM"/>
    </source>
</evidence>
<name>A0A855X2S4_9BACT</name>
<feature type="domain" description="2Fe-2S ferredoxin-type" evidence="10">
    <location>
        <begin position="2"/>
        <end position="83"/>
    </location>
</feature>
<evidence type="ECO:0000256" key="7">
    <source>
        <dbReference type="ARBA" id="ARBA00023002"/>
    </source>
</evidence>
<dbReference type="SUPFAM" id="SSF54292">
    <property type="entry name" value="2Fe-2S ferredoxin-like"/>
    <property type="match status" value="1"/>
</dbReference>
<dbReference type="EMBL" id="PQAP01000030">
    <property type="protein sequence ID" value="PWB74521.1"/>
    <property type="molecule type" value="Genomic_DNA"/>
</dbReference>
<dbReference type="InterPro" id="IPR036010">
    <property type="entry name" value="2Fe-2S_ferredoxin-like_sf"/>
</dbReference>
<feature type="domain" description="4Fe-4S ferredoxin-type" evidence="11">
    <location>
        <begin position="543"/>
        <end position="572"/>
    </location>
</feature>
<comment type="similarity">
    <text evidence="2">Belongs to the HdrA family.</text>
</comment>
<protein>
    <recommendedName>
        <fullName evidence="14">4Fe-4S dicluster domain-containing protein</fullName>
    </recommendedName>
</protein>
<evidence type="ECO:0000256" key="4">
    <source>
        <dbReference type="ARBA" id="ARBA00022723"/>
    </source>
</evidence>
<comment type="cofactor">
    <cofactor evidence="1">
        <name>FAD</name>
        <dbReference type="ChEBI" id="CHEBI:57692"/>
    </cofactor>
</comment>
<gene>
    <name evidence="12" type="ORF">C3F09_03870</name>
</gene>
<evidence type="ECO:0000256" key="5">
    <source>
        <dbReference type="ARBA" id="ARBA00022737"/>
    </source>
</evidence>
<dbReference type="Proteomes" id="UP000250918">
    <property type="component" value="Unassembled WGS sequence"/>
</dbReference>
<dbReference type="AlphaFoldDB" id="A0A855X2S4"/>
<dbReference type="SUPFAM" id="SSF51905">
    <property type="entry name" value="FAD/NAD(P)-binding domain"/>
    <property type="match status" value="1"/>
</dbReference>
<accession>A0A855X2S4</accession>
<proteinExistence type="inferred from homology"/>
<dbReference type="GO" id="GO:0016491">
    <property type="term" value="F:oxidoreductase activity"/>
    <property type="evidence" value="ECO:0007669"/>
    <property type="project" value="UniProtKB-KW"/>
</dbReference>
<evidence type="ECO:0000259" key="10">
    <source>
        <dbReference type="PROSITE" id="PS51085"/>
    </source>
</evidence>
<dbReference type="InterPro" id="IPR000283">
    <property type="entry name" value="NADH_UbQ_OxRdtase_75kDa_su_CS"/>
</dbReference>
<keyword evidence="7" id="KW-0560">Oxidoreductase</keyword>
<dbReference type="InterPro" id="IPR039650">
    <property type="entry name" value="HdrA-like"/>
</dbReference>
<organism evidence="12 13">
    <name type="scientific">candidate division GN15 bacterium</name>
    <dbReference type="NCBI Taxonomy" id="2072418"/>
    <lineage>
        <taxon>Bacteria</taxon>
        <taxon>candidate division GN15</taxon>
    </lineage>
</organism>